<protein>
    <submittedName>
        <fullName evidence="2">Uncharacterized protein</fullName>
    </submittedName>
</protein>
<proteinExistence type="predicted"/>
<evidence type="ECO:0000256" key="1">
    <source>
        <dbReference type="SAM" id="MobiDB-lite"/>
    </source>
</evidence>
<evidence type="ECO:0000313" key="2">
    <source>
        <dbReference type="EMBL" id="BBO23521.1"/>
    </source>
</evidence>
<dbReference type="EMBL" id="AP021858">
    <property type="protein sequence ID" value="BBO23521.1"/>
    <property type="molecule type" value="Genomic_DNA"/>
</dbReference>
<dbReference type="AlphaFoldDB" id="A0A809S9B0"/>
<reference evidence="2" key="1">
    <citation type="journal article" name="DNA Res.">
        <title>The physiological potential of anammox bacteria as revealed by their core genome structure.</title>
        <authorList>
            <person name="Okubo T."/>
            <person name="Toyoda A."/>
            <person name="Fukuhara K."/>
            <person name="Uchiyama I."/>
            <person name="Harigaya Y."/>
            <person name="Kuroiwa M."/>
            <person name="Suzuki T."/>
            <person name="Murakami Y."/>
            <person name="Suwa Y."/>
            <person name="Takami H."/>
        </authorList>
    </citation>
    <scope>NUCLEOTIDE SEQUENCE</scope>
    <source>
        <strain evidence="2">317325-2</strain>
    </source>
</reference>
<dbReference type="KEGG" id="npy:NPRO_11160"/>
<organism evidence="2 3">
    <name type="scientific">Candidatus Nitrosymbiomonas proteolyticus</name>
    <dbReference type="NCBI Taxonomy" id="2608984"/>
    <lineage>
        <taxon>Bacteria</taxon>
        <taxon>Bacillati</taxon>
        <taxon>Armatimonadota</taxon>
        <taxon>Armatimonadota incertae sedis</taxon>
        <taxon>Candidatus Nitrosymbiomonas</taxon>
    </lineage>
</organism>
<name>A0A809S9B0_9BACT</name>
<feature type="region of interest" description="Disordered" evidence="1">
    <location>
        <begin position="23"/>
        <end position="74"/>
    </location>
</feature>
<gene>
    <name evidence="2" type="ORF">NPRO_11160</name>
</gene>
<accession>A0A809S9B0</accession>
<evidence type="ECO:0000313" key="3">
    <source>
        <dbReference type="Proteomes" id="UP000662873"/>
    </source>
</evidence>
<sequence length="166" mass="17514">MADECPPPGGGSFFVGRLFGDSSERIRDDSNDAPPSLESGVHGGRIDPPSAPGHEHTSLAGDLSPEFGGKRESGFVSVSGAYDRNGKLIESGDLAEDEEDGGRAVAELERVVRRILVVELGDDANAHGLQRLDLGPRPLPVVPQVLDPSNVVRAEAALAPIDQLFR</sequence>
<dbReference type="Proteomes" id="UP000662873">
    <property type="component" value="Chromosome"/>
</dbReference>